<evidence type="ECO:0000256" key="6">
    <source>
        <dbReference type="ARBA" id="ARBA00022781"/>
    </source>
</evidence>
<keyword evidence="3 11" id="KW-0813">Transport</keyword>
<name>A0A812S6F4_SYMPI</name>
<feature type="transmembrane region" description="Helical" evidence="11">
    <location>
        <begin position="123"/>
        <end position="150"/>
    </location>
</feature>
<gene>
    <name evidence="13" type="ORF">SPIL2461_LOCUS11733</name>
</gene>
<evidence type="ECO:0000256" key="4">
    <source>
        <dbReference type="ARBA" id="ARBA00022547"/>
    </source>
</evidence>
<keyword evidence="4" id="KW-0138">CF(0)</keyword>
<dbReference type="GO" id="GO:0015078">
    <property type="term" value="F:proton transmembrane transporter activity"/>
    <property type="evidence" value="ECO:0007669"/>
    <property type="project" value="InterPro"/>
</dbReference>
<reference evidence="13" key="1">
    <citation type="submission" date="2021-02" db="EMBL/GenBank/DDBJ databases">
        <authorList>
            <person name="Dougan E. K."/>
            <person name="Rhodes N."/>
            <person name="Thang M."/>
            <person name="Chan C."/>
        </authorList>
    </citation>
    <scope>NUCLEOTIDE SEQUENCE</scope>
</reference>
<evidence type="ECO:0000256" key="2">
    <source>
        <dbReference type="ARBA" id="ARBA00006704"/>
    </source>
</evidence>
<keyword evidence="7 11" id="KW-1133">Transmembrane helix</keyword>
<evidence type="ECO:0000256" key="11">
    <source>
        <dbReference type="RuleBase" id="RU004221"/>
    </source>
</evidence>
<dbReference type="SUPFAM" id="SSF81333">
    <property type="entry name" value="F1F0 ATP synthase subunit C"/>
    <property type="match status" value="1"/>
</dbReference>
<dbReference type="EMBL" id="CAJNIZ010023125">
    <property type="protein sequence ID" value="CAE7466586.1"/>
    <property type="molecule type" value="Genomic_DNA"/>
</dbReference>
<keyword evidence="8 11" id="KW-0406">Ion transport</keyword>
<dbReference type="Gene3D" id="1.20.20.10">
    <property type="entry name" value="F1F0 ATP synthase subunit C"/>
    <property type="match status" value="1"/>
</dbReference>
<dbReference type="GO" id="GO:0015986">
    <property type="term" value="P:proton motive force-driven ATP synthesis"/>
    <property type="evidence" value="ECO:0007669"/>
    <property type="project" value="InterPro"/>
</dbReference>
<keyword evidence="10 11" id="KW-0472">Membrane</keyword>
<dbReference type="PRINTS" id="PR00124">
    <property type="entry name" value="ATPASEC"/>
</dbReference>
<keyword evidence="9 11" id="KW-0446">Lipid-binding</keyword>
<evidence type="ECO:0000256" key="10">
    <source>
        <dbReference type="ARBA" id="ARBA00023136"/>
    </source>
</evidence>
<keyword evidence="6 11" id="KW-0375">Hydrogen ion transport</keyword>
<comment type="similarity">
    <text evidence="2 11">Belongs to the ATPase C chain family.</text>
</comment>
<protein>
    <recommendedName>
        <fullName evidence="12">V-ATPase proteolipid subunit C-like domain-containing protein</fullName>
    </recommendedName>
</protein>
<evidence type="ECO:0000256" key="5">
    <source>
        <dbReference type="ARBA" id="ARBA00022692"/>
    </source>
</evidence>
<evidence type="ECO:0000313" key="14">
    <source>
        <dbReference type="Proteomes" id="UP000649617"/>
    </source>
</evidence>
<dbReference type="PANTHER" id="PTHR10031:SF0">
    <property type="entry name" value="ATPASE PROTEIN 9"/>
    <property type="match status" value="1"/>
</dbReference>
<dbReference type="PROSITE" id="PS00605">
    <property type="entry name" value="ATPASE_C"/>
    <property type="match status" value="1"/>
</dbReference>
<feature type="domain" description="V-ATPase proteolipid subunit C-like" evidence="12">
    <location>
        <begin position="86"/>
        <end position="146"/>
    </location>
</feature>
<comment type="caution">
    <text evidence="13">The sequence shown here is derived from an EMBL/GenBank/DDBJ whole genome shotgun (WGS) entry which is preliminary data.</text>
</comment>
<keyword evidence="5 11" id="KW-0812">Transmembrane</keyword>
<proteinExistence type="inferred from homology"/>
<evidence type="ECO:0000256" key="3">
    <source>
        <dbReference type="ARBA" id="ARBA00022448"/>
    </source>
</evidence>
<organism evidence="13 14">
    <name type="scientific">Symbiodinium pilosum</name>
    <name type="common">Dinoflagellate</name>
    <dbReference type="NCBI Taxonomy" id="2952"/>
    <lineage>
        <taxon>Eukaryota</taxon>
        <taxon>Sar</taxon>
        <taxon>Alveolata</taxon>
        <taxon>Dinophyceae</taxon>
        <taxon>Suessiales</taxon>
        <taxon>Symbiodiniaceae</taxon>
        <taxon>Symbiodinium</taxon>
    </lineage>
</organism>
<dbReference type="InterPro" id="IPR035921">
    <property type="entry name" value="F/V-ATP_Csub_sf"/>
</dbReference>
<feature type="non-terminal residue" evidence="13">
    <location>
        <position position="1"/>
    </location>
</feature>
<dbReference type="GO" id="GO:0045259">
    <property type="term" value="C:proton-transporting ATP synthase complex"/>
    <property type="evidence" value="ECO:0007669"/>
    <property type="project" value="UniProtKB-KW"/>
</dbReference>
<evidence type="ECO:0000256" key="8">
    <source>
        <dbReference type="ARBA" id="ARBA00023065"/>
    </source>
</evidence>
<dbReference type="Pfam" id="PF00137">
    <property type="entry name" value="ATP-synt_C"/>
    <property type="match status" value="1"/>
</dbReference>
<evidence type="ECO:0000313" key="13">
    <source>
        <dbReference type="EMBL" id="CAE7466586.1"/>
    </source>
</evidence>
<dbReference type="GO" id="GO:0033177">
    <property type="term" value="C:proton-transporting two-sector ATPase complex, proton-transporting domain"/>
    <property type="evidence" value="ECO:0007669"/>
    <property type="project" value="InterPro"/>
</dbReference>
<evidence type="ECO:0000256" key="1">
    <source>
        <dbReference type="ARBA" id="ARBA00004141"/>
    </source>
</evidence>
<evidence type="ECO:0000256" key="7">
    <source>
        <dbReference type="ARBA" id="ARBA00022989"/>
    </source>
</evidence>
<dbReference type="CDD" id="cd18182">
    <property type="entry name" value="ATP-synt_Fo_c_ATP5G3"/>
    <property type="match status" value="1"/>
</dbReference>
<evidence type="ECO:0000259" key="12">
    <source>
        <dbReference type="Pfam" id="PF00137"/>
    </source>
</evidence>
<accession>A0A812S6F4</accession>
<dbReference type="GO" id="GO:0008289">
    <property type="term" value="F:lipid binding"/>
    <property type="evidence" value="ECO:0007669"/>
    <property type="project" value="UniProtKB-KW"/>
</dbReference>
<evidence type="ECO:0000256" key="9">
    <source>
        <dbReference type="ARBA" id="ARBA00023121"/>
    </source>
</evidence>
<comment type="subcellular location">
    <subcellularLocation>
        <location evidence="1">Membrane</location>
        <topology evidence="1">Multi-pass membrane protein</topology>
    </subcellularLocation>
</comment>
<keyword evidence="14" id="KW-1185">Reference proteome</keyword>
<dbReference type="Proteomes" id="UP000649617">
    <property type="component" value="Unassembled WGS sequence"/>
</dbReference>
<dbReference type="InterPro" id="IPR000454">
    <property type="entry name" value="ATP_synth_F0_csu"/>
</dbReference>
<dbReference type="PANTHER" id="PTHR10031">
    <property type="entry name" value="ATP SYNTHASE LIPID-BINDING PROTEIN, MITOCHONDRIAL"/>
    <property type="match status" value="1"/>
</dbReference>
<feature type="transmembrane region" description="Helical" evidence="11">
    <location>
        <begin position="85"/>
        <end position="111"/>
    </location>
</feature>
<dbReference type="InterPro" id="IPR038662">
    <property type="entry name" value="ATP_synth_F0_csu_sf"/>
</dbReference>
<sequence length="152" mass="15292">AHFVQNRHSAKSEIVIMALLRSASLRAALLPGVGARAVTALPRALGALSAPSATSATSAKSAPGAVAPVLGLGAPLTKRHAGVSVLGCAIAMVAVGGCAQGIGQLFAALVVGMARNPSMKEDLFTYTLIGMGFLEFLAIVVILIAGLLLYSE</sequence>
<dbReference type="AlphaFoldDB" id="A0A812S6F4"/>
<dbReference type="InterPro" id="IPR002379">
    <property type="entry name" value="ATPase_proteolipid_c-like_dom"/>
</dbReference>
<dbReference type="OrthoDB" id="438052at2759"/>
<dbReference type="InterPro" id="IPR020537">
    <property type="entry name" value="ATP_synth_F0_csu_DDCD_BS"/>
</dbReference>